<keyword evidence="1" id="KW-1133">Transmembrane helix</keyword>
<feature type="transmembrane region" description="Helical" evidence="1">
    <location>
        <begin position="72"/>
        <end position="92"/>
    </location>
</feature>
<name>A0A0M8MIZ8_9FLAO</name>
<dbReference type="PATRIC" id="fig|1202724.3.peg.3090"/>
<keyword evidence="1" id="KW-0812">Transmembrane</keyword>
<evidence type="ECO:0000313" key="2">
    <source>
        <dbReference type="EMBL" id="KOS07181.1"/>
    </source>
</evidence>
<keyword evidence="3" id="KW-1185">Reference proteome</keyword>
<feature type="transmembrane region" description="Helical" evidence="1">
    <location>
        <begin position="50"/>
        <end position="66"/>
    </location>
</feature>
<dbReference type="Proteomes" id="UP000037755">
    <property type="component" value="Unassembled WGS sequence"/>
</dbReference>
<evidence type="ECO:0000313" key="3">
    <source>
        <dbReference type="Proteomes" id="UP000037755"/>
    </source>
</evidence>
<reference evidence="2 3" key="1">
    <citation type="submission" date="2015-08" db="EMBL/GenBank/DDBJ databases">
        <title>Whole genome sequence of Flavobacterium akiainvivens IK-1T, from decaying Wikstroemia oahuensis, an endemic Hawaiian shrub.</title>
        <authorList>
            <person name="Wan X."/>
            <person name="Hou S."/>
            <person name="Saito J."/>
            <person name="Donachie S."/>
        </authorList>
    </citation>
    <scope>NUCLEOTIDE SEQUENCE [LARGE SCALE GENOMIC DNA]</scope>
    <source>
        <strain evidence="2 3">IK-1</strain>
    </source>
</reference>
<keyword evidence="1" id="KW-0472">Membrane</keyword>
<dbReference type="AlphaFoldDB" id="A0A0M8MIZ8"/>
<dbReference type="STRING" id="1202724.AM493_14875"/>
<feature type="transmembrane region" description="Helical" evidence="1">
    <location>
        <begin position="15"/>
        <end position="38"/>
    </location>
</feature>
<dbReference type="RefSeq" id="WP_054408824.1">
    <property type="nucleotide sequence ID" value="NZ_FOYA01000018.1"/>
</dbReference>
<accession>A0A0M8MIZ8</accession>
<comment type="caution">
    <text evidence="2">The sequence shown here is derived from an EMBL/GenBank/DDBJ whole genome shotgun (WGS) entry which is preliminary data.</text>
</comment>
<protein>
    <submittedName>
        <fullName evidence="2">Uncharacterized protein</fullName>
    </submittedName>
</protein>
<dbReference type="OrthoDB" id="1467832at2"/>
<sequence>MSTYQNLLNTYKSGYYGFTTMSVMVQSCLGGLTAMFILMNGVTPVQMVQLFFTVVLCSGFNGAVLAQQPPKLVFNLLIASVVINTLLLIVNVV</sequence>
<gene>
    <name evidence="2" type="ORF">AM493_14875</name>
</gene>
<proteinExistence type="predicted"/>
<evidence type="ECO:0000256" key="1">
    <source>
        <dbReference type="SAM" id="Phobius"/>
    </source>
</evidence>
<organism evidence="2 3">
    <name type="scientific">Flavobacterium akiainvivens</name>
    <dbReference type="NCBI Taxonomy" id="1202724"/>
    <lineage>
        <taxon>Bacteria</taxon>
        <taxon>Pseudomonadati</taxon>
        <taxon>Bacteroidota</taxon>
        <taxon>Flavobacteriia</taxon>
        <taxon>Flavobacteriales</taxon>
        <taxon>Flavobacteriaceae</taxon>
        <taxon>Flavobacterium</taxon>
    </lineage>
</organism>
<dbReference type="EMBL" id="LIYD01000005">
    <property type="protein sequence ID" value="KOS07181.1"/>
    <property type="molecule type" value="Genomic_DNA"/>
</dbReference>